<dbReference type="Proteomes" id="UP000011625">
    <property type="component" value="Unassembled WGS sequence"/>
</dbReference>
<comment type="caution">
    <text evidence="4">The sequence shown here is derived from an EMBL/GenBank/DDBJ whole genome shotgun (WGS) entry which is preliminary data.</text>
</comment>
<dbReference type="InterPro" id="IPR018649">
    <property type="entry name" value="SHOCT"/>
</dbReference>
<gene>
    <name evidence="4" type="ORF">C450_12290</name>
</gene>
<feature type="region of interest" description="Disordered" evidence="1">
    <location>
        <begin position="124"/>
        <end position="149"/>
    </location>
</feature>
<keyword evidence="2" id="KW-0472">Membrane</keyword>
<feature type="region of interest" description="Disordered" evidence="1">
    <location>
        <begin position="68"/>
        <end position="104"/>
    </location>
</feature>
<evidence type="ECO:0000256" key="2">
    <source>
        <dbReference type="SAM" id="Phobius"/>
    </source>
</evidence>
<feature type="transmembrane region" description="Helical" evidence="2">
    <location>
        <begin position="7"/>
        <end position="24"/>
    </location>
</feature>
<sequence>MLKNEDHWFTLIVAVVTVGGLALISNLPWFWLLVVGMVVSGVIEFAIKEIPSDPENYDPEQYRLWDAGFGRDSEISDDERRNRPYAENRATGSESGRSTPDGLEALRDRYARGELTEDQFKRKVDHLLETDTPENAANWRETEREALQK</sequence>
<name>M0N059_9EURY</name>
<keyword evidence="2" id="KW-1133">Transmembrane helix</keyword>
<evidence type="ECO:0000256" key="1">
    <source>
        <dbReference type="SAM" id="MobiDB-lite"/>
    </source>
</evidence>
<keyword evidence="2" id="KW-0812">Transmembrane</keyword>
<proteinExistence type="predicted"/>
<dbReference type="AlphaFoldDB" id="M0N059"/>
<evidence type="ECO:0000313" key="4">
    <source>
        <dbReference type="EMBL" id="EMA51256.1"/>
    </source>
</evidence>
<accession>M0N059</accession>
<protein>
    <recommendedName>
        <fullName evidence="3">SHOCT domain-containing protein</fullName>
    </recommendedName>
</protein>
<evidence type="ECO:0000313" key="5">
    <source>
        <dbReference type="Proteomes" id="UP000011625"/>
    </source>
</evidence>
<evidence type="ECO:0000259" key="3">
    <source>
        <dbReference type="Pfam" id="PF09851"/>
    </source>
</evidence>
<feature type="compositionally biased region" description="Basic and acidic residues" evidence="1">
    <location>
        <begin position="69"/>
        <end position="86"/>
    </location>
</feature>
<reference evidence="4 5" key="1">
    <citation type="journal article" date="2014" name="PLoS Genet.">
        <title>Phylogenetically driven sequencing of extremely halophilic archaea reveals strategies for static and dynamic osmo-response.</title>
        <authorList>
            <person name="Becker E.A."/>
            <person name="Seitzer P.M."/>
            <person name="Tritt A."/>
            <person name="Larsen D."/>
            <person name="Krusor M."/>
            <person name="Yao A.I."/>
            <person name="Wu D."/>
            <person name="Madern D."/>
            <person name="Eisen J.A."/>
            <person name="Darling A.E."/>
            <person name="Facciotti M.T."/>
        </authorList>
    </citation>
    <scope>NUCLEOTIDE SEQUENCE [LARGE SCALE GENOMIC DNA]</scope>
    <source>
        <strain evidence="4 5">DSM 8989</strain>
    </source>
</reference>
<dbReference type="STRING" id="1227456.C450_12290"/>
<dbReference type="PATRIC" id="fig|1227456.3.peg.2487"/>
<feature type="compositionally biased region" description="Basic and acidic residues" evidence="1">
    <location>
        <begin position="140"/>
        <end position="149"/>
    </location>
</feature>
<feature type="domain" description="SHOCT" evidence="3">
    <location>
        <begin position="103"/>
        <end position="128"/>
    </location>
</feature>
<organism evidence="4 5">
    <name type="scientific">Halococcus salifodinae DSM 8989</name>
    <dbReference type="NCBI Taxonomy" id="1227456"/>
    <lineage>
        <taxon>Archaea</taxon>
        <taxon>Methanobacteriati</taxon>
        <taxon>Methanobacteriota</taxon>
        <taxon>Stenosarchaea group</taxon>
        <taxon>Halobacteria</taxon>
        <taxon>Halobacteriales</taxon>
        <taxon>Halococcaceae</taxon>
        <taxon>Halococcus</taxon>
    </lineage>
</organism>
<keyword evidence="5" id="KW-1185">Reference proteome</keyword>
<dbReference type="Pfam" id="PF09851">
    <property type="entry name" value="SHOCT"/>
    <property type="match status" value="1"/>
</dbReference>
<feature type="transmembrane region" description="Helical" evidence="2">
    <location>
        <begin position="30"/>
        <end position="47"/>
    </location>
</feature>
<dbReference type="EMBL" id="AOME01000068">
    <property type="protein sequence ID" value="EMA51256.1"/>
    <property type="molecule type" value="Genomic_DNA"/>
</dbReference>